<accession>A0A5B7HGV4</accession>
<gene>
    <name evidence="1" type="ORF">E2C01_062280</name>
</gene>
<evidence type="ECO:0000313" key="2">
    <source>
        <dbReference type="Proteomes" id="UP000324222"/>
    </source>
</evidence>
<keyword evidence="2" id="KW-1185">Reference proteome</keyword>
<proteinExistence type="predicted"/>
<reference evidence="1 2" key="1">
    <citation type="submission" date="2019-05" db="EMBL/GenBank/DDBJ databases">
        <title>Another draft genome of Portunus trituberculatus and its Hox gene families provides insights of decapod evolution.</title>
        <authorList>
            <person name="Jeong J.-H."/>
            <person name="Song I."/>
            <person name="Kim S."/>
            <person name="Choi T."/>
            <person name="Kim D."/>
            <person name="Ryu S."/>
            <person name="Kim W."/>
        </authorList>
    </citation>
    <scope>NUCLEOTIDE SEQUENCE [LARGE SCALE GENOMIC DNA]</scope>
    <source>
        <tissue evidence="1">Muscle</tissue>
    </source>
</reference>
<dbReference type="EMBL" id="VSRR010027268">
    <property type="protein sequence ID" value="MPC68088.1"/>
    <property type="molecule type" value="Genomic_DNA"/>
</dbReference>
<dbReference type="AlphaFoldDB" id="A0A5B7HGV4"/>
<protein>
    <submittedName>
        <fullName evidence="1">Uncharacterized protein</fullName>
    </submittedName>
</protein>
<sequence>MEENSFMRRLNSPSYPQ</sequence>
<name>A0A5B7HGV4_PORTR</name>
<comment type="caution">
    <text evidence="1">The sequence shown here is derived from an EMBL/GenBank/DDBJ whole genome shotgun (WGS) entry which is preliminary data.</text>
</comment>
<dbReference type="Proteomes" id="UP000324222">
    <property type="component" value="Unassembled WGS sequence"/>
</dbReference>
<evidence type="ECO:0000313" key="1">
    <source>
        <dbReference type="EMBL" id="MPC68088.1"/>
    </source>
</evidence>
<organism evidence="1 2">
    <name type="scientific">Portunus trituberculatus</name>
    <name type="common">Swimming crab</name>
    <name type="synonym">Neptunus trituberculatus</name>
    <dbReference type="NCBI Taxonomy" id="210409"/>
    <lineage>
        <taxon>Eukaryota</taxon>
        <taxon>Metazoa</taxon>
        <taxon>Ecdysozoa</taxon>
        <taxon>Arthropoda</taxon>
        <taxon>Crustacea</taxon>
        <taxon>Multicrustacea</taxon>
        <taxon>Malacostraca</taxon>
        <taxon>Eumalacostraca</taxon>
        <taxon>Eucarida</taxon>
        <taxon>Decapoda</taxon>
        <taxon>Pleocyemata</taxon>
        <taxon>Brachyura</taxon>
        <taxon>Eubrachyura</taxon>
        <taxon>Portunoidea</taxon>
        <taxon>Portunidae</taxon>
        <taxon>Portuninae</taxon>
        <taxon>Portunus</taxon>
    </lineage>
</organism>